<sequence length="43" mass="5170">MLPLLCSFQKVLFECILTVVWLSSYEKLLVFRIVNLWVLVSYY</sequence>
<accession>A0A396J6Q7</accession>
<dbReference type="AlphaFoldDB" id="A0A396J6Q7"/>
<comment type="caution">
    <text evidence="1">The sequence shown here is derived from an EMBL/GenBank/DDBJ whole genome shotgun (WGS) entry which is preliminary data.</text>
</comment>
<name>A0A396J6Q7_MEDTR</name>
<dbReference type="Gramene" id="rna8731">
    <property type="protein sequence ID" value="RHN72962.1"/>
    <property type="gene ID" value="gene8731"/>
</dbReference>
<dbReference type="Proteomes" id="UP000265566">
    <property type="component" value="Chromosome 2"/>
</dbReference>
<protein>
    <submittedName>
        <fullName evidence="1">Uncharacterized protein</fullName>
    </submittedName>
</protein>
<gene>
    <name evidence="1" type="ORF">MtrunA17_Chr2g0293391</name>
</gene>
<dbReference type="EMBL" id="PSQE01000002">
    <property type="protein sequence ID" value="RHN72962.1"/>
    <property type="molecule type" value="Genomic_DNA"/>
</dbReference>
<proteinExistence type="predicted"/>
<organism evidence="1">
    <name type="scientific">Medicago truncatula</name>
    <name type="common">Barrel medic</name>
    <name type="synonym">Medicago tribuloides</name>
    <dbReference type="NCBI Taxonomy" id="3880"/>
    <lineage>
        <taxon>Eukaryota</taxon>
        <taxon>Viridiplantae</taxon>
        <taxon>Streptophyta</taxon>
        <taxon>Embryophyta</taxon>
        <taxon>Tracheophyta</taxon>
        <taxon>Spermatophyta</taxon>
        <taxon>Magnoliopsida</taxon>
        <taxon>eudicotyledons</taxon>
        <taxon>Gunneridae</taxon>
        <taxon>Pentapetalae</taxon>
        <taxon>rosids</taxon>
        <taxon>fabids</taxon>
        <taxon>Fabales</taxon>
        <taxon>Fabaceae</taxon>
        <taxon>Papilionoideae</taxon>
        <taxon>50 kb inversion clade</taxon>
        <taxon>NPAAA clade</taxon>
        <taxon>Hologalegina</taxon>
        <taxon>IRL clade</taxon>
        <taxon>Trifolieae</taxon>
        <taxon>Medicago</taxon>
    </lineage>
</organism>
<evidence type="ECO:0000313" key="1">
    <source>
        <dbReference type="EMBL" id="RHN72962.1"/>
    </source>
</evidence>
<reference evidence="1" key="1">
    <citation type="journal article" date="2018" name="Nat. Plants">
        <title>Whole-genome landscape of Medicago truncatula symbiotic genes.</title>
        <authorList>
            <person name="Pecrix Y."/>
            <person name="Gamas P."/>
            <person name="Carrere S."/>
        </authorList>
    </citation>
    <scope>NUCLEOTIDE SEQUENCE</scope>
    <source>
        <tissue evidence="1">Leaves</tissue>
    </source>
</reference>